<proteinExistence type="predicted"/>
<dbReference type="Proteomes" id="UP000271700">
    <property type="component" value="Unassembled WGS sequence"/>
</dbReference>
<dbReference type="AlphaFoldDB" id="A0A497ZFG0"/>
<organism evidence="1 2">
    <name type="scientific">Ruegeria conchae</name>
    <dbReference type="NCBI Taxonomy" id="981384"/>
    <lineage>
        <taxon>Bacteria</taxon>
        <taxon>Pseudomonadati</taxon>
        <taxon>Pseudomonadota</taxon>
        <taxon>Alphaproteobacteria</taxon>
        <taxon>Rhodobacterales</taxon>
        <taxon>Roseobacteraceae</taxon>
        <taxon>Ruegeria</taxon>
    </lineage>
</organism>
<keyword evidence="2" id="KW-1185">Reference proteome</keyword>
<sequence length="254" mass="29764">MMREFLDRYILRKTIRRFQRTEQLADQLALPKLRRQRDEARQLRGQLERVIQIADNRLIQPRLGSDQFPKPLGTDWSWRPDFWRLPASRKGLASAPRKAKIDGQVTLFHDCSLSEIGLQQTRNRREKDLAPFSLAIEIFDFQGSFLSLSIELPPDAAVGLTRQHMMRVDTVIESERPTTVFSRLNIQHGPNSEQVLRELDLSTPECSVDFDLAHLELHERRIEKLWLDLIIDQPAMNRVVLRDLTFCRHHRADL</sequence>
<dbReference type="Pfam" id="PF20086">
    <property type="entry name" value="DUF6478"/>
    <property type="match status" value="1"/>
</dbReference>
<gene>
    <name evidence="1" type="ORF">CLV75_2574</name>
</gene>
<reference evidence="1 2" key="1">
    <citation type="submission" date="2018-10" db="EMBL/GenBank/DDBJ databases">
        <title>Genomic Encyclopedia of Archaeal and Bacterial Type Strains, Phase II (KMG-II): from individual species to whole genera.</title>
        <authorList>
            <person name="Goeker M."/>
        </authorList>
    </citation>
    <scope>NUCLEOTIDE SEQUENCE [LARGE SCALE GENOMIC DNA]</scope>
    <source>
        <strain evidence="1 2">DSM 29317</strain>
    </source>
</reference>
<evidence type="ECO:0000313" key="2">
    <source>
        <dbReference type="Proteomes" id="UP000271700"/>
    </source>
</evidence>
<dbReference type="STRING" id="981384.GCA_000192475_02170"/>
<dbReference type="EMBL" id="RCCT01000003">
    <property type="protein sequence ID" value="RLK07450.1"/>
    <property type="molecule type" value="Genomic_DNA"/>
</dbReference>
<accession>A0A497ZFG0</accession>
<dbReference type="InterPro" id="IPR045514">
    <property type="entry name" value="DUF6478"/>
</dbReference>
<comment type="caution">
    <text evidence="1">The sequence shown here is derived from an EMBL/GenBank/DDBJ whole genome shotgun (WGS) entry which is preliminary data.</text>
</comment>
<evidence type="ECO:0000313" key="1">
    <source>
        <dbReference type="EMBL" id="RLK07450.1"/>
    </source>
</evidence>
<name>A0A497ZFG0_9RHOB</name>
<protein>
    <submittedName>
        <fullName evidence="1">Uncharacterized protein</fullName>
    </submittedName>
</protein>